<accession>A0A8H3V9R6</accession>
<feature type="compositionally biased region" description="Polar residues" evidence="1">
    <location>
        <begin position="128"/>
        <end position="142"/>
    </location>
</feature>
<keyword evidence="2" id="KW-0812">Transmembrane</keyword>
<dbReference type="AlphaFoldDB" id="A0A8H3V9R6"/>
<evidence type="ECO:0000256" key="1">
    <source>
        <dbReference type="SAM" id="MobiDB-lite"/>
    </source>
</evidence>
<dbReference type="EMBL" id="WNWQ01000024">
    <property type="protein sequence ID" value="KAE9983781.1"/>
    <property type="molecule type" value="Genomic_DNA"/>
</dbReference>
<feature type="chain" id="PRO_5044690805" evidence="3">
    <location>
        <begin position="31"/>
        <end position="487"/>
    </location>
</feature>
<evidence type="ECO:0000313" key="4">
    <source>
        <dbReference type="EMBL" id="KAE9983781.1"/>
    </source>
</evidence>
<feature type="compositionally biased region" description="Low complexity" evidence="1">
    <location>
        <begin position="91"/>
        <end position="119"/>
    </location>
</feature>
<keyword evidence="3" id="KW-0732">Signal</keyword>
<name>A0A8H3V9R6_VENIN</name>
<evidence type="ECO:0000256" key="2">
    <source>
        <dbReference type="SAM" id="Phobius"/>
    </source>
</evidence>
<evidence type="ECO:0000313" key="7">
    <source>
        <dbReference type="Proteomes" id="UP000490939"/>
    </source>
</evidence>
<feature type="region of interest" description="Disordered" evidence="1">
    <location>
        <begin position="91"/>
        <end position="142"/>
    </location>
</feature>
<evidence type="ECO:0000313" key="6">
    <source>
        <dbReference type="Proteomes" id="UP000433883"/>
    </source>
</evidence>
<organism evidence="4 6">
    <name type="scientific">Venturia inaequalis</name>
    <name type="common">Apple scab fungus</name>
    <dbReference type="NCBI Taxonomy" id="5025"/>
    <lineage>
        <taxon>Eukaryota</taxon>
        <taxon>Fungi</taxon>
        <taxon>Dikarya</taxon>
        <taxon>Ascomycota</taxon>
        <taxon>Pezizomycotina</taxon>
        <taxon>Dothideomycetes</taxon>
        <taxon>Pleosporomycetidae</taxon>
        <taxon>Venturiales</taxon>
        <taxon>Venturiaceae</taxon>
        <taxon>Venturia</taxon>
    </lineage>
</organism>
<gene>
    <name evidence="4" type="ORF">BLS_003697</name>
    <name evidence="5" type="ORF">EG327_005284</name>
</gene>
<dbReference type="Proteomes" id="UP000490939">
    <property type="component" value="Unassembled WGS sequence"/>
</dbReference>
<feature type="signal peptide" evidence="3">
    <location>
        <begin position="1"/>
        <end position="30"/>
    </location>
</feature>
<protein>
    <submittedName>
        <fullName evidence="4">Uncharacterized protein</fullName>
    </submittedName>
</protein>
<comment type="caution">
    <text evidence="4">The sequence shown here is derived from an EMBL/GenBank/DDBJ whole genome shotgun (WGS) entry which is preliminary data.</text>
</comment>
<evidence type="ECO:0000313" key="5">
    <source>
        <dbReference type="EMBL" id="KAE9983981.1"/>
    </source>
</evidence>
<feature type="transmembrane region" description="Helical" evidence="2">
    <location>
        <begin position="393"/>
        <end position="411"/>
    </location>
</feature>
<dbReference type="EMBL" id="WNWR01000305">
    <property type="protein sequence ID" value="KAE9983981.1"/>
    <property type="molecule type" value="Genomic_DNA"/>
</dbReference>
<proteinExistence type="predicted"/>
<keyword evidence="7" id="KW-1185">Reference proteome</keyword>
<dbReference type="Proteomes" id="UP000433883">
    <property type="component" value="Unassembled WGS sequence"/>
</dbReference>
<feature type="transmembrane region" description="Helical" evidence="2">
    <location>
        <begin position="431"/>
        <end position="452"/>
    </location>
</feature>
<feature type="transmembrane region" description="Helical" evidence="2">
    <location>
        <begin position="351"/>
        <end position="372"/>
    </location>
</feature>
<sequence>MMKFAPFITALFWSLHIIAAPADISPRIEGQYLKERAWWDTAKPANNNAALPADPGVQVWGSANGIGFGSKNGLTPKPQATDMHATIGLGQQAASPPSTAAQPYIAPQPAQQAQPAAPQLSPPQPAQWTQSLTSNSQAGKVTSISVTTKQDTVFCRRFPDTITSDNLGLRVFAGNANVELTCWTNAAIDGPAGRVNQNGLWVKTNLGCYINDADVNARIKHNFQQRLEQCPVQAHFVGTLQSQYKREDCYSCPSLNCSSQNLGVGPLVDLDCSTEGDAVGGSKVWYKQVDKNCFYPGGVFENTRFMDPDTEIRVGYFGICTSLANKFTCSFKAPIQQSAHITMALEVRRKVFLPLFVATAGALFALAYLLMLRSQTAEWVRPSVVRCDNYARLAYGLACWVQICGLLIVWVGRQGIIQALQYAGNGTKVEAGQGMLVLHVTLLVFYTFLYIINWSLTCKKSFSMSISRVFFKRSISKDVDDDEEYLG</sequence>
<keyword evidence="2" id="KW-1133">Transmembrane helix</keyword>
<reference evidence="4 6" key="1">
    <citation type="submission" date="2019-11" db="EMBL/GenBank/DDBJ databases">
        <title>Venturia inaequalis Genome Resource.</title>
        <authorList>
            <person name="Lichtner F.J."/>
        </authorList>
    </citation>
    <scope>NUCLEOTIDE SEQUENCE [LARGE SCALE GENOMIC DNA]</scope>
    <source>
        <strain evidence="4">Bline_iso_100314</strain>
        <strain evidence="5 7">DMI_063113</strain>
    </source>
</reference>
<evidence type="ECO:0000256" key="3">
    <source>
        <dbReference type="SAM" id="SignalP"/>
    </source>
</evidence>
<keyword evidence="2" id="KW-0472">Membrane</keyword>